<protein>
    <submittedName>
        <fullName evidence="2">Uncharacterized protein</fullName>
    </submittedName>
</protein>
<name>A0AAD4XFT1_9MAGN</name>
<evidence type="ECO:0000256" key="1">
    <source>
        <dbReference type="SAM" id="MobiDB-lite"/>
    </source>
</evidence>
<gene>
    <name evidence="2" type="ORF">MKW98_031228</name>
</gene>
<organism evidence="2 3">
    <name type="scientific">Papaver atlanticum</name>
    <dbReference type="NCBI Taxonomy" id="357466"/>
    <lineage>
        <taxon>Eukaryota</taxon>
        <taxon>Viridiplantae</taxon>
        <taxon>Streptophyta</taxon>
        <taxon>Embryophyta</taxon>
        <taxon>Tracheophyta</taxon>
        <taxon>Spermatophyta</taxon>
        <taxon>Magnoliopsida</taxon>
        <taxon>Ranunculales</taxon>
        <taxon>Papaveraceae</taxon>
        <taxon>Papaveroideae</taxon>
        <taxon>Papaver</taxon>
    </lineage>
</organism>
<dbReference type="AlphaFoldDB" id="A0AAD4XFT1"/>
<accession>A0AAD4XFT1</accession>
<keyword evidence="3" id="KW-1185">Reference proteome</keyword>
<comment type="caution">
    <text evidence="2">The sequence shown here is derived from an EMBL/GenBank/DDBJ whole genome shotgun (WGS) entry which is preliminary data.</text>
</comment>
<proteinExistence type="predicted"/>
<dbReference type="Proteomes" id="UP001202328">
    <property type="component" value="Unassembled WGS sequence"/>
</dbReference>
<evidence type="ECO:0000313" key="3">
    <source>
        <dbReference type="Proteomes" id="UP001202328"/>
    </source>
</evidence>
<evidence type="ECO:0000313" key="2">
    <source>
        <dbReference type="EMBL" id="KAI3910087.1"/>
    </source>
</evidence>
<sequence length="100" mass="11921">MRLILIRSKKKSHRDQANRKQGNWEHSQSGILTAGNRRSFPKDVGVFLFYKQSKSRQLNIFLYTSNLNQVKVYRWFCCLRILEPKERIGSLIASVKLMWY</sequence>
<dbReference type="EMBL" id="JAJJMB010010278">
    <property type="protein sequence ID" value="KAI3910087.1"/>
    <property type="molecule type" value="Genomic_DNA"/>
</dbReference>
<reference evidence="2" key="1">
    <citation type="submission" date="2022-04" db="EMBL/GenBank/DDBJ databases">
        <title>A functionally conserved STORR gene fusion in Papaver species that diverged 16.8 million years ago.</title>
        <authorList>
            <person name="Catania T."/>
        </authorList>
    </citation>
    <scope>NUCLEOTIDE SEQUENCE</scope>
    <source>
        <strain evidence="2">S-188037</strain>
    </source>
</reference>
<feature type="compositionally biased region" description="Polar residues" evidence="1">
    <location>
        <begin position="19"/>
        <end position="31"/>
    </location>
</feature>
<feature type="region of interest" description="Disordered" evidence="1">
    <location>
        <begin position="7"/>
        <end position="37"/>
    </location>
</feature>